<feature type="transmembrane region" description="Helical" evidence="1">
    <location>
        <begin position="155"/>
        <end position="173"/>
    </location>
</feature>
<reference evidence="3" key="1">
    <citation type="submission" date="2022-07" db="EMBL/GenBank/DDBJ databases">
        <title>Marinobacter iranensis a new bacterium isolate from a hipersaline lake in Iran.</title>
        <authorList>
            <person name="Mohammad A.M.A."/>
            <person name="Cristina S.-P."/>
            <person name="Antonio V."/>
        </authorList>
    </citation>
    <scope>NUCLEOTIDE SEQUENCE</scope>
    <source>
        <strain evidence="3">71-i</strain>
    </source>
</reference>
<name>A0ABT5YFK3_9GAMM</name>
<keyword evidence="4" id="KW-1185">Reference proteome</keyword>
<evidence type="ECO:0000313" key="3">
    <source>
        <dbReference type="EMBL" id="MDF0752481.1"/>
    </source>
</evidence>
<feature type="transmembrane region" description="Helical" evidence="1">
    <location>
        <begin position="130"/>
        <end position="148"/>
    </location>
</feature>
<feature type="domain" description="Glucose/Sorbosone dehydrogenase" evidence="2">
    <location>
        <begin position="194"/>
        <end position="522"/>
    </location>
</feature>
<keyword evidence="1" id="KW-1133">Transmembrane helix</keyword>
<dbReference type="EMBL" id="JANCMW010000016">
    <property type="protein sequence ID" value="MDF0752481.1"/>
    <property type="molecule type" value="Genomic_DNA"/>
</dbReference>
<evidence type="ECO:0000256" key="1">
    <source>
        <dbReference type="SAM" id="Phobius"/>
    </source>
</evidence>
<evidence type="ECO:0000313" key="4">
    <source>
        <dbReference type="Proteomes" id="UP001143391"/>
    </source>
</evidence>
<dbReference type="RefSeq" id="WP_275709828.1">
    <property type="nucleotide sequence ID" value="NZ_JANCMW010000016.1"/>
</dbReference>
<comment type="caution">
    <text evidence="3">The sequence shown here is derived from an EMBL/GenBank/DDBJ whole genome shotgun (WGS) entry which is preliminary data.</text>
</comment>
<dbReference type="InterPro" id="IPR012938">
    <property type="entry name" value="Glc/Sorbosone_DH"/>
</dbReference>
<dbReference type="PANTHER" id="PTHR19328:SF75">
    <property type="entry name" value="ALDOSE SUGAR DEHYDROGENASE YLII"/>
    <property type="match status" value="1"/>
</dbReference>
<accession>A0ABT5YFK3</accession>
<proteinExistence type="predicted"/>
<gene>
    <name evidence="3" type="ORF">NLU14_19815</name>
</gene>
<dbReference type="Proteomes" id="UP001143391">
    <property type="component" value="Unassembled WGS sequence"/>
</dbReference>
<keyword evidence="1" id="KW-0812">Transmembrane</keyword>
<dbReference type="Pfam" id="PF07995">
    <property type="entry name" value="GSDH"/>
    <property type="match status" value="1"/>
</dbReference>
<dbReference type="InterPro" id="IPR011042">
    <property type="entry name" value="6-blade_b-propeller_TolB-like"/>
</dbReference>
<dbReference type="SUPFAM" id="SSF50952">
    <property type="entry name" value="Soluble quinoprotein glucose dehydrogenase"/>
    <property type="match status" value="1"/>
</dbReference>
<dbReference type="InterPro" id="IPR011041">
    <property type="entry name" value="Quinoprot_gluc/sorb_DH_b-prop"/>
</dbReference>
<feature type="transmembrane region" description="Helical" evidence="1">
    <location>
        <begin position="92"/>
        <end position="110"/>
    </location>
</feature>
<organism evidence="3 4">
    <name type="scientific">Marinobacter iranensis</name>
    <dbReference type="NCBI Taxonomy" id="2962607"/>
    <lineage>
        <taxon>Bacteria</taxon>
        <taxon>Pseudomonadati</taxon>
        <taxon>Pseudomonadota</taxon>
        <taxon>Gammaproteobacteria</taxon>
        <taxon>Pseudomonadales</taxon>
        <taxon>Marinobacteraceae</taxon>
        <taxon>Marinobacter</taxon>
    </lineage>
</organism>
<feature type="transmembrane region" description="Helical" evidence="1">
    <location>
        <begin position="63"/>
        <end position="83"/>
    </location>
</feature>
<sequence>MAASVIWWKVVLAFVIALVVGSVLGSLVQTQFNLQALEGLGVEISLGTRLETSIQDLINFAPLYAILFGVSFVFSQGAAAWVARLAGNSGRLWLYPLAAAVGLWVTLWIVDTLAPMPTLIAATREAGGLVAMLVTAAVAGGLFAVLVTPAGRKGNGFSSAPVMILMLAGGLALPDSGAFADEPGYQVETVAEGLEHPWSLAFLPDGRMLVTERPGRLRMLTADGELLPEPLDGVPEVFVSGQAGLFEVLPARDFEQSGEVYLSYACGTLQTNHTCLARGELDEQGLGNVTEIFRAQPAKQGAAHYGGRLAWLPDNTLILTLGDGFDYREQAQRRENHIGSIVRLNPDGTVPEDNPYAGSERYEGEIYSYGHRNVQGLVYDTEQNRLIAHEHGPRGGDEVNIIRAGANYGWPITTHGLDYTGARVTPFEEREGIEPPLLHWTPSIAPSGMTLYTGDLFPQWQGDLLVGALVTRQVHRVRLAGGQAEEVGVLFGELGERIRDVRTGPDGAIYLLTDSADGRVLKVTDR</sequence>
<dbReference type="PANTHER" id="PTHR19328">
    <property type="entry name" value="HEDGEHOG-INTERACTING PROTEIN"/>
    <property type="match status" value="1"/>
</dbReference>
<keyword evidence="1" id="KW-0472">Membrane</keyword>
<dbReference type="Gene3D" id="2.120.10.30">
    <property type="entry name" value="TolB, C-terminal domain"/>
    <property type="match status" value="1"/>
</dbReference>
<protein>
    <submittedName>
        <fullName evidence="3">PQQ-dependent sugar dehydrogenase</fullName>
    </submittedName>
</protein>
<evidence type="ECO:0000259" key="2">
    <source>
        <dbReference type="Pfam" id="PF07995"/>
    </source>
</evidence>